<evidence type="ECO:0000256" key="1">
    <source>
        <dbReference type="ARBA" id="ARBA00022741"/>
    </source>
</evidence>
<feature type="compositionally biased region" description="Low complexity" evidence="4">
    <location>
        <begin position="30"/>
        <end position="39"/>
    </location>
</feature>
<feature type="compositionally biased region" description="Basic and acidic residues" evidence="4">
    <location>
        <begin position="19"/>
        <end position="28"/>
    </location>
</feature>
<organism evidence="6 7">
    <name type="scientific">Fusarium equiseti</name>
    <name type="common">Fusarium scirpi</name>
    <dbReference type="NCBI Taxonomy" id="61235"/>
    <lineage>
        <taxon>Eukaryota</taxon>
        <taxon>Fungi</taxon>
        <taxon>Dikarya</taxon>
        <taxon>Ascomycota</taxon>
        <taxon>Pezizomycotina</taxon>
        <taxon>Sordariomycetes</taxon>
        <taxon>Hypocreomycetidae</taxon>
        <taxon>Hypocreales</taxon>
        <taxon>Nectriaceae</taxon>
        <taxon>Fusarium</taxon>
        <taxon>Fusarium incarnatum-equiseti species complex</taxon>
    </lineage>
</organism>
<feature type="coiled-coil region" evidence="3">
    <location>
        <begin position="1101"/>
        <end position="1142"/>
    </location>
</feature>
<feature type="region of interest" description="Disordered" evidence="4">
    <location>
        <begin position="1168"/>
        <end position="1216"/>
    </location>
</feature>
<gene>
    <name evidence="6" type="ORF">FEQUK3_LOCUS1741</name>
</gene>
<keyword evidence="1" id="KW-0547">Nucleotide-binding</keyword>
<evidence type="ECO:0000256" key="2">
    <source>
        <dbReference type="ARBA" id="ARBA00022840"/>
    </source>
</evidence>
<protein>
    <recommendedName>
        <fullName evidence="5">SNF2 N-terminal domain-containing protein</fullName>
    </recommendedName>
</protein>
<keyword evidence="2" id="KW-0067">ATP-binding</keyword>
<evidence type="ECO:0000256" key="4">
    <source>
        <dbReference type="SAM" id="MobiDB-lite"/>
    </source>
</evidence>
<dbReference type="Proteomes" id="UP000693738">
    <property type="component" value="Unassembled WGS sequence"/>
</dbReference>
<reference evidence="6" key="1">
    <citation type="submission" date="2021-05" db="EMBL/GenBank/DDBJ databases">
        <authorList>
            <person name="Khan N."/>
        </authorList>
    </citation>
    <scope>NUCLEOTIDE SEQUENCE</scope>
</reference>
<evidence type="ECO:0000313" key="7">
    <source>
        <dbReference type="Proteomes" id="UP000693738"/>
    </source>
</evidence>
<dbReference type="AlphaFoldDB" id="A0A8J2N9A9"/>
<feature type="domain" description="SNF2 N-terminal" evidence="5">
    <location>
        <begin position="423"/>
        <end position="687"/>
    </location>
</feature>
<dbReference type="InterPro" id="IPR000330">
    <property type="entry name" value="SNF2_N"/>
</dbReference>
<feature type="compositionally biased region" description="Basic and acidic residues" evidence="4">
    <location>
        <begin position="943"/>
        <end position="967"/>
    </location>
</feature>
<dbReference type="EMBL" id="CAJSTJ010000077">
    <property type="protein sequence ID" value="CAG7556057.1"/>
    <property type="molecule type" value="Genomic_DNA"/>
</dbReference>
<sequence length="1216" mass="136367">MIRWYSALGANLQHDWTPRKANIRDRTPDSGSSPSLLGLQVGAPTPIFGPQSQRQNNAKDLWTLVASLPRDHENLRQRILRTGATTVWKDTARAMTAADEEEDCPLLADIDTLQSTVATLFAILRHFPNRFRSFTETPEKPEEFIWGFSHEDWFRANKDTTKGVENWPGFVRDAVEENERDRDEESDLAVLRALEAEKDILGGNWDDEMAAGGEKLASKLDIADTFGDEIAGVYSYGPNTGEVNDHLGVLAEYITTGVSAALRQANPSTDPFEYAKEQRMRSKLPPPAYPSPKELELFRGILLKRAHVAYDKSLPREELETLCVGDEDMSAAYQLAVGQHRLQSEAPALTASEEGDAGDSNEKKEFLGIQNMLGKFLPPHKLEEVYEKLGLPDWSNLELNPQHVPGKKLKPNQLIADACDLHLKLESVMHAVLLTSQCGIGKTNTMLASLRISTQMRIASWNLAPWSTDEDERVFKPTVYMCPSSVLDQAYQEISEWWGGYFRIYVCYQTPDSCTNSARKSSTLGNLRHTGCLRPSCKGSQGSYGSFTPSFLEYTPIVEQTAKTIFLCPCHTFTRRFSTDEGEAVGAGRVFEVVPKTPIDDGKKYLAPEDLDLQEDPAEEEAVPLRKLALKGVQLYRLILDEAHAVKNVQSTMNRLLQQINYDAIMFAPATILSNHVRDFYGYIELIWDKDLPFDWDSSTSVKADTWYDMGTCKRLTQGQDNEEIEAGRIYRDTEDESTDGPLTTIRQIERWREYSDHIKTTGEPLFLMNPKLFFSFSSASQHSPAFAQSAIRAILRILCVRRSMLSVMTLPDGTKSWPVKGIPPLHCNEVEFNLSAIPRNTLHQAIRRLHSNLTITGPRTKTFKSSHGAKINKPKVQLNGNALRRMCLAWTNVHNLKMTSPIVRTTKLLKDVTLRKIMSHTINESTREIHSKKKKPLLLPSVDDHGESLASQKEKRREALQRRQRPEAAAGTAEMNRVAVEDPTKGLQWACFLTRDSIQETFPESAIGRVRWLCFDSLKYCWTIAKCIELHLAGKRALIYVNNPLTGGLSASLSWHKVISSLMLAFSGHSSDTKLTRFHTKARTLELLCIYNHTARLDRIIQLKRTLNQAEHAILSLENNAKKAEKDTTRKNQQIADLKKKTFFLKSKVQTIEQFLGTLEVPHAATTQSQATGENGGENQGENSGEDGENGGENGGNGSENRETGGENGGNTNMD</sequence>
<evidence type="ECO:0000256" key="3">
    <source>
        <dbReference type="SAM" id="Coils"/>
    </source>
</evidence>
<proteinExistence type="predicted"/>
<keyword evidence="3" id="KW-0175">Coiled coil</keyword>
<feature type="region of interest" description="Disordered" evidence="4">
    <location>
        <begin position="19"/>
        <end position="53"/>
    </location>
</feature>
<evidence type="ECO:0000259" key="5">
    <source>
        <dbReference type="Pfam" id="PF00176"/>
    </source>
</evidence>
<accession>A0A8J2N9A9</accession>
<evidence type="ECO:0000313" key="6">
    <source>
        <dbReference type="EMBL" id="CAG7556057.1"/>
    </source>
</evidence>
<name>A0A8J2N9A9_FUSEQ</name>
<dbReference type="Pfam" id="PF00176">
    <property type="entry name" value="SNF2-rel_dom"/>
    <property type="match status" value="1"/>
</dbReference>
<comment type="caution">
    <text evidence="6">The sequence shown here is derived from an EMBL/GenBank/DDBJ whole genome shotgun (WGS) entry which is preliminary data.</text>
</comment>
<feature type="region of interest" description="Disordered" evidence="4">
    <location>
        <begin position="926"/>
        <end position="976"/>
    </location>
</feature>